<organism evidence="2 3">
    <name type="scientific">Oesophagostomum dentatum</name>
    <name type="common">Nodular worm</name>
    <dbReference type="NCBI Taxonomy" id="61180"/>
    <lineage>
        <taxon>Eukaryota</taxon>
        <taxon>Metazoa</taxon>
        <taxon>Ecdysozoa</taxon>
        <taxon>Nematoda</taxon>
        <taxon>Chromadorea</taxon>
        <taxon>Rhabditida</taxon>
        <taxon>Rhabditina</taxon>
        <taxon>Rhabditomorpha</taxon>
        <taxon>Strongyloidea</taxon>
        <taxon>Strongylidae</taxon>
        <taxon>Oesophagostomum</taxon>
    </lineage>
</organism>
<reference evidence="2 3" key="1">
    <citation type="submission" date="2014-03" db="EMBL/GenBank/DDBJ databases">
        <title>Draft genome of the hookworm Oesophagostomum dentatum.</title>
        <authorList>
            <person name="Mitreva M."/>
        </authorList>
    </citation>
    <scope>NUCLEOTIDE SEQUENCE [LARGE SCALE GENOMIC DNA]</scope>
    <source>
        <strain evidence="2 3">OD-Hann</strain>
    </source>
</reference>
<evidence type="ECO:0000259" key="1">
    <source>
        <dbReference type="Pfam" id="PF13325"/>
    </source>
</evidence>
<sequence length="95" mass="11456">MEDIEERWYQLMYDDTLSRQAKKRMNELPIEEILRIQSRTVFTMREEELLRGLDIGSNSCPDRAMMEDLIKKYPEDFHSARTPQSLLDHWHILNS</sequence>
<dbReference type="InterPro" id="IPR025999">
    <property type="entry name" value="MCRS_N"/>
</dbReference>
<dbReference type="Proteomes" id="UP000053660">
    <property type="component" value="Unassembled WGS sequence"/>
</dbReference>
<name>A0A0B1SU15_OESDE</name>
<protein>
    <recommendedName>
        <fullName evidence="1">Microspherule protein N-terminal domain-containing protein</fullName>
    </recommendedName>
</protein>
<evidence type="ECO:0000313" key="3">
    <source>
        <dbReference type="Proteomes" id="UP000053660"/>
    </source>
</evidence>
<dbReference type="AlphaFoldDB" id="A0A0B1SU15"/>
<evidence type="ECO:0000313" key="2">
    <source>
        <dbReference type="EMBL" id="KHJ88808.1"/>
    </source>
</evidence>
<dbReference type="OrthoDB" id="10262769at2759"/>
<dbReference type="EMBL" id="KN555170">
    <property type="protein sequence ID" value="KHJ88808.1"/>
    <property type="molecule type" value="Genomic_DNA"/>
</dbReference>
<keyword evidence="3" id="KW-1185">Reference proteome</keyword>
<dbReference type="Pfam" id="PF13325">
    <property type="entry name" value="MCRS_N"/>
    <property type="match status" value="1"/>
</dbReference>
<gene>
    <name evidence="2" type="ORF">OESDEN_11389</name>
</gene>
<proteinExistence type="predicted"/>
<feature type="domain" description="Microspherule protein N-terminal" evidence="1">
    <location>
        <begin position="2"/>
        <end position="94"/>
    </location>
</feature>
<accession>A0A0B1SU15</accession>